<evidence type="ECO:0000256" key="7">
    <source>
        <dbReference type="ARBA" id="ARBA00023136"/>
    </source>
</evidence>
<evidence type="ECO:0000256" key="4">
    <source>
        <dbReference type="ARBA" id="ARBA00022692"/>
    </source>
</evidence>
<dbReference type="InterPro" id="IPR045062">
    <property type="entry name" value="Cyt_c_biogenesis_CcsA/CcmC"/>
</dbReference>
<keyword evidence="6 8" id="KW-1133">Transmembrane helix</keyword>
<keyword evidence="5" id="KW-0201">Cytochrome c-type biogenesis</keyword>
<dbReference type="EMBL" id="CP121694">
    <property type="protein sequence ID" value="WRO20706.1"/>
    <property type="molecule type" value="Genomic_DNA"/>
</dbReference>
<keyword evidence="11" id="KW-1185">Reference proteome</keyword>
<feature type="transmembrane region" description="Helical" evidence="8">
    <location>
        <begin position="148"/>
        <end position="171"/>
    </location>
</feature>
<evidence type="ECO:0000313" key="10">
    <source>
        <dbReference type="EMBL" id="WRO20706.1"/>
    </source>
</evidence>
<feature type="transmembrane region" description="Helical" evidence="8">
    <location>
        <begin position="54"/>
        <end position="74"/>
    </location>
</feature>
<dbReference type="Pfam" id="PF01578">
    <property type="entry name" value="Cytochrom_C_asm"/>
    <property type="match status" value="1"/>
</dbReference>
<dbReference type="PANTHER" id="PTHR30071:SF1">
    <property type="entry name" value="CYTOCHROME B_B6 PROTEIN-RELATED"/>
    <property type="match status" value="1"/>
</dbReference>
<dbReference type="KEGG" id="dbc:MFMK1_000495"/>
<gene>
    <name evidence="10" type="ORF">MFMK1_000495</name>
</gene>
<dbReference type="GO" id="GO:0020037">
    <property type="term" value="F:heme binding"/>
    <property type="evidence" value="ECO:0007669"/>
    <property type="project" value="InterPro"/>
</dbReference>
<feature type="transmembrane region" description="Helical" evidence="8">
    <location>
        <begin position="191"/>
        <end position="210"/>
    </location>
</feature>
<feature type="transmembrane region" description="Helical" evidence="8">
    <location>
        <begin position="118"/>
        <end position="136"/>
    </location>
</feature>
<evidence type="ECO:0000313" key="11">
    <source>
        <dbReference type="Proteomes" id="UP001329915"/>
    </source>
</evidence>
<dbReference type="PRINTS" id="PR01386">
    <property type="entry name" value="CCMCBIOGNSIS"/>
</dbReference>
<accession>A0AAU0UKK3</accession>
<organism evidence="10 11">
    <name type="scientific">Metallumcola ferriviriculae</name>
    <dbReference type="NCBI Taxonomy" id="3039180"/>
    <lineage>
        <taxon>Bacteria</taxon>
        <taxon>Bacillati</taxon>
        <taxon>Bacillota</taxon>
        <taxon>Clostridia</taxon>
        <taxon>Neomoorellales</taxon>
        <taxon>Desulfitibacteraceae</taxon>
        <taxon>Metallumcola</taxon>
    </lineage>
</organism>
<comment type="subcellular location">
    <subcellularLocation>
        <location evidence="1">Membrane</location>
        <topology evidence="1">Multi-pass membrane protein</topology>
    </subcellularLocation>
</comment>
<dbReference type="GO" id="GO:0005886">
    <property type="term" value="C:plasma membrane"/>
    <property type="evidence" value="ECO:0007669"/>
    <property type="project" value="TreeGrafter"/>
</dbReference>
<evidence type="ECO:0000256" key="8">
    <source>
        <dbReference type="SAM" id="Phobius"/>
    </source>
</evidence>
<evidence type="ECO:0000256" key="6">
    <source>
        <dbReference type="ARBA" id="ARBA00022989"/>
    </source>
</evidence>
<dbReference type="RefSeq" id="WP_366923592.1">
    <property type="nucleotide sequence ID" value="NZ_CP121694.1"/>
</dbReference>
<dbReference type="AlphaFoldDB" id="A0AAU0UKK3"/>
<keyword evidence="4 8" id="KW-0812">Transmembrane</keyword>
<evidence type="ECO:0000259" key="9">
    <source>
        <dbReference type="Pfam" id="PF01578"/>
    </source>
</evidence>
<reference evidence="10 11" key="1">
    <citation type="submission" date="2023-04" db="EMBL/GenBank/DDBJ databases">
        <authorList>
            <person name="Hsu D."/>
        </authorList>
    </citation>
    <scope>NUCLEOTIDE SEQUENCE [LARGE SCALE GENOMIC DNA]</scope>
    <source>
        <strain evidence="10 11">MK1</strain>
    </source>
</reference>
<dbReference type="GO" id="GO:0017004">
    <property type="term" value="P:cytochrome complex assembly"/>
    <property type="evidence" value="ECO:0007669"/>
    <property type="project" value="UniProtKB-KW"/>
</dbReference>
<dbReference type="PANTHER" id="PTHR30071">
    <property type="entry name" value="HEME EXPORTER PROTEIN C"/>
    <property type="match status" value="1"/>
</dbReference>
<evidence type="ECO:0000256" key="5">
    <source>
        <dbReference type="ARBA" id="ARBA00022748"/>
    </source>
</evidence>
<comment type="similarity">
    <text evidence="2">Belongs to the CcmC/CycZ/HelC family.</text>
</comment>
<dbReference type="InterPro" id="IPR002541">
    <property type="entry name" value="Cyt_c_assembly"/>
</dbReference>
<protein>
    <recommendedName>
        <fullName evidence="3">Heme exporter protein C</fullName>
    </recommendedName>
</protein>
<feature type="domain" description="Cytochrome c assembly protein" evidence="9">
    <location>
        <begin position="7"/>
        <end position="174"/>
    </location>
</feature>
<dbReference type="GO" id="GO:0015232">
    <property type="term" value="F:heme transmembrane transporter activity"/>
    <property type="evidence" value="ECO:0007669"/>
    <property type="project" value="InterPro"/>
</dbReference>
<name>A0AAU0UKK3_9FIRM</name>
<evidence type="ECO:0000256" key="2">
    <source>
        <dbReference type="ARBA" id="ARBA00005840"/>
    </source>
</evidence>
<dbReference type="InterPro" id="IPR003557">
    <property type="entry name" value="Cyt_c_biogenesis_CcmC"/>
</dbReference>
<evidence type="ECO:0000256" key="3">
    <source>
        <dbReference type="ARBA" id="ARBA00016463"/>
    </source>
</evidence>
<proteinExistence type="inferred from homology"/>
<sequence length="236" mass="26585">MLKSSKTHSILGWISFIAISVGLYMAFIYAPVAVNPSTGKAFISQKIFYFHVASAWNAFLAFFVVFIASIGYLKNRNPKWDIVAKVSAEIGVVFTTIVLATGPIWARAAWNRWWDWEPRLTTTMILWFIYLAYVLIRSSSLEGEKKATMAAVFGIIGFLDVPIVFFAIKWWGSRYHPVVLEGAGGGGLAPTMLQALIVSVIAFTFLYFYLLQKGIYVEHTAEKVKKIKEKLRAKTH</sequence>
<feature type="transmembrane region" description="Helical" evidence="8">
    <location>
        <begin position="86"/>
        <end position="106"/>
    </location>
</feature>
<evidence type="ECO:0000256" key="1">
    <source>
        <dbReference type="ARBA" id="ARBA00004141"/>
    </source>
</evidence>
<dbReference type="Proteomes" id="UP001329915">
    <property type="component" value="Chromosome"/>
</dbReference>
<feature type="transmembrane region" description="Helical" evidence="8">
    <location>
        <begin position="12"/>
        <end position="34"/>
    </location>
</feature>
<keyword evidence="7 8" id="KW-0472">Membrane</keyword>